<dbReference type="Proteomes" id="UP000077412">
    <property type="component" value="Chromosome"/>
</dbReference>
<keyword evidence="3" id="KW-1185">Reference proteome</keyword>
<dbReference type="OrthoDB" id="2972083at2"/>
<sequence>MTEKIIILFIIAFLFFDFRAIKQDEKLKRIYIVLSVPAIYLVYSFVFGKNFPNLDEFFYFIFGPLAETVISWLKVK</sequence>
<feature type="transmembrane region" description="Helical" evidence="1">
    <location>
        <begin position="57"/>
        <end position="75"/>
    </location>
</feature>
<dbReference type="EMBL" id="CP016761">
    <property type="protein sequence ID" value="ANX11035.1"/>
    <property type="molecule type" value="Genomic_DNA"/>
</dbReference>
<organism evidence="2 3">
    <name type="scientific">Fictibacillus arsenicus</name>
    <dbReference type="NCBI Taxonomy" id="255247"/>
    <lineage>
        <taxon>Bacteria</taxon>
        <taxon>Bacillati</taxon>
        <taxon>Bacillota</taxon>
        <taxon>Bacilli</taxon>
        <taxon>Bacillales</taxon>
        <taxon>Fictibacillaceae</taxon>
        <taxon>Fictibacillus</taxon>
    </lineage>
</organism>
<keyword evidence="1" id="KW-0472">Membrane</keyword>
<evidence type="ECO:0000256" key="1">
    <source>
        <dbReference type="SAM" id="Phobius"/>
    </source>
</evidence>
<dbReference type="AlphaFoldDB" id="A0A1B1Z0V7"/>
<dbReference type="KEGG" id="far:ABE41_003380"/>
<evidence type="ECO:0000313" key="2">
    <source>
        <dbReference type="EMBL" id="ANX11035.1"/>
    </source>
</evidence>
<protein>
    <submittedName>
        <fullName evidence="2">Uncharacterized protein</fullName>
    </submittedName>
</protein>
<keyword evidence="1" id="KW-1133">Transmembrane helix</keyword>
<proteinExistence type="predicted"/>
<dbReference type="STRING" id="255247.ABE41_003380"/>
<name>A0A1B1Z0V7_9BACL</name>
<gene>
    <name evidence="2" type="ORF">ABE41_003380</name>
</gene>
<keyword evidence="1" id="KW-0812">Transmembrane</keyword>
<feature type="transmembrane region" description="Helical" evidence="1">
    <location>
        <begin position="30"/>
        <end position="48"/>
    </location>
</feature>
<reference evidence="2 3" key="1">
    <citation type="submission" date="2016-08" db="EMBL/GenBank/DDBJ databases">
        <title>Complete genome sequence of Fictibacillus arsenicus G25-54, a strain with toxicity to nematodes and a potential arsenic-resistance activity.</title>
        <authorList>
            <person name="Zheng Z."/>
        </authorList>
    </citation>
    <scope>NUCLEOTIDE SEQUENCE [LARGE SCALE GENOMIC DNA]</scope>
    <source>
        <strain evidence="2 3">G25-54</strain>
    </source>
</reference>
<evidence type="ECO:0000313" key="3">
    <source>
        <dbReference type="Proteomes" id="UP000077412"/>
    </source>
</evidence>
<dbReference type="RefSeq" id="WP_066286502.1">
    <property type="nucleotide sequence ID" value="NZ_CP016761.1"/>
</dbReference>
<accession>A0A1B1Z0V7</accession>